<feature type="compositionally biased region" description="Basic and acidic residues" evidence="1">
    <location>
        <begin position="856"/>
        <end position="867"/>
    </location>
</feature>
<protein>
    <submittedName>
        <fullName evidence="2">Uncharacterized protein</fullName>
    </submittedName>
</protein>
<feature type="compositionally biased region" description="Low complexity" evidence="1">
    <location>
        <begin position="252"/>
        <end position="265"/>
    </location>
</feature>
<evidence type="ECO:0000313" key="3">
    <source>
        <dbReference type="Proteomes" id="UP000280598"/>
    </source>
</evidence>
<feature type="compositionally biased region" description="Basic and acidic residues" evidence="1">
    <location>
        <begin position="653"/>
        <end position="662"/>
    </location>
</feature>
<dbReference type="Proteomes" id="UP000280598">
    <property type="component" value="Unassembled WGS sequence"/>
</dbReference>
<feature type="compositionally biased region" description="Polar residues" evidence="1">
    <location>
        <begin position="477"/>
        <end position="505"/>
    </location>
</feature>
<evidence type="ECO:0000256" key="1">
    <source>
        <dbReference type="SAM" id="MobiDB-lite"/>
    </source>
</evidence>
<accession>A0A3M7HCF2</accession>
<feature type="compositionally biased region" description="Basic and acidic residues" evidence="1">
    <location>
        <begin position="789"/>
        <end position="801"/>
    </location>
</feature>
<gene>
    <name evidence="2" type="ORF">D0860_03737</name>
</gene>
<feature type="region of interest" description="Disordered" evidence="1">
    <location>
        <begin position="1"/>
        <end position="221"/>
    </location>
</feature>
<feature type="compositionally biased region" description="Pro residues" evidence="1">
    <location>
        <begin position="26"/>
        <end position="41"/>
    </location>
</feature>
<dbReference type="EMBL" id="QWIS01000061">
    <property type="protein sequence ID" value="RMZ10665.1"/>
    <property type="molecule type" value="Genomic_DNA"/>
</dbReference>
<feature type="compositionally biased region" description="Basic and acidic residues" evidence="1">
    <location>
        <begin position="532"/>
        <end position="544"/>
    </location>
</feature>
<feature type="compositionally biased region" description="Basic and acidic residues" evidence="1">
    <location>
        <begin position="165"/>
        <end position="176"/>
    </location>
</feature>
<dbReference type="VEuPathDB" id="FungiDB:BTJ68_09772"/>
<reference evidence="2 3" key="1">
    <citation type="journal article" date="2018" name="BMC Genomics">
        <title>Genomic evidence for intraspecific hybridization in a clonal and extremely halotolerant yeast.</title>
        <authorList>
            <person name="Gostincar C."/>
            <person name="Stajich J.E."/>
            <person name="Zupancic J."/>
            <person name="Zalar P."/>
            <person name="Gunde-Cimerman N."/>
        </authorList>
    </citation>
    <scope>NUCLEOTIDE SEQUENCE [LARGE SCALE GENOMIC DNA]</scope>
    <source>
        <strain evidence="2 3">EXF-562</strain>
    </source>
</reference>
<name>A0A3M7HCF2_HORWE</name>
<feature type="compositionally biased region" description="Basic and acidic residues" evidence="1">
    <location>
        <begin position="815"/>
        <end position="831"/>
    </location>
</feature>
<proteinExistence type="predicted"/>
<feature type="compositionally biased region" description="Polar residues" evidence="1">
    <location>
        <begin position="126"/>
        <end position="154"/>
    </location>
</feature>
<evidence type="ECO:0000313" key="2">
    <source>
        <dbReference type="EMBL" id="RMZ10665.1"/>
    </source>
</evidence>
<comment type="caution">
    <text evidence="2">The sequence shown here is derived from an EMBL/GenBank/DDBJ whole genome shotgun (WGS) entry which is preliminary data.</text>
</comment>
<feature type="region of interest" description="Disordered" evidence="1">
    <location>
        <begin position="233"/>
        <end position="384"/>
    </location>
</feature>
<feature type="compositionally biased region" description="Low complexity" evidence="1">
    <location>
        <begin position="623"/>
        <end position="642"/>
    </location>
</feature>
<feature type="compositionally biased region" description="Polar residues" evidence="1">
    <location>
        <begin position="879"/>
        <end position="889"/>
    </location>
</feature>
<dbReference type="AlphaFoldDB" id="A0A3M7HCF2"/>
<feature type="compositionally biased region" description="Basic and acidic residues" evidence="1">
    <location>
        <begin position="100"/>
        <end position="112"/>
    </location>
</feature>
<sequence>MRSLWPFRRKTKDGDKQQALNEKTPPSRPQPAAMPAPPPSSSHPRSSSKRRRPSQNETSTEAHSVKSSRRQGSAVGKENVMPGRDNRGSVEDITALPVSRRLDSSPHLRPIDSQRPQIPYNFRPYSHSQTSLQRTEATPSRPQTIQSKRSTYSGPPTRRPSTKRRKDDTLREEEIRAMTAPIPIPKRPGDGPLRRDSKKRRSMRDSNISLPHQDSIHSSMSGVMEQRGWEVGSFGMFSPRPAVRLSGTPQYVGSGSVPGSSSRPSTARAKDKDKTPVQNDFARKRQTIGEEADDFDAGDIRMLMERDAKRRERRRKEQQEKLDRKLRSRGGRNRGDSDRKRQEAEEAAKEKDIRQAEDAQRRHELMTPPRDVHPAFREGPNATGISAEGLGIGASAVAGAAAIDPEHAHSHALPTTAERGVQNTGTYLDYKQSEGESENPFKDPAGPPTPSEQGNDMPRMPGAFTPLESPLEDPMSKDTQGVNLSQTQTQTPPLSPVRSNLTERANSGPVPTIDRPNRPLSDLPPPPPIPTSERRTSEPKDRRAGGWASLFRRGGTVRRADEPATPSEFSFSNTSRESMRNLPLPAHLVDSQAPRSKSTSAAPPMRAKSKFREDLPELPISPPDSRIPSPDVSSAAAAAAAARKSKKAQKSADPLERARDMDADASSIGRNDTPISPSQRARGLMSASLASVDSEGSWLASSGKRQSTQSALSRSIGSLRQRRPDFAASYEELGEDRDAEHFTRKVPSPAHEGAGIDSGSEYGDSTAAAEAQADPMTVHGSVRRKPTLVHRDPRVKSREGLLAEYAGGESAEFADATHEKDDFDTEPELRSARSVNYGKGGKHHGRQMSAGSAKLLDIKRPSMEAGHENAASAPAVAIQPSSPSGSHQP</sequence>
<feature type="compositionally biased region" description="Polar residues" evidence="1">
    <location>
        <begin position="567"/>
        <end position="576"/>
    </location>
</feature>
<feature type="compositionally biased region" description="Basic and acidic residues" evidence="1">
    <location>
        <begin position="298"/>
        <end position="325"/>
    </location>
</feature>
<feature type="compositionally biased region" description="Polar residues" evidence="1">
    <location>
        <begin position="699"/>
        <end position="718"/>
    </location>
</feature>
<feature type="compositionally biased region" description="Polar residues" evidence="1">
    <location>
        <begin position="207"/>
        <end position="221"/>
    </location>
</feature>
<feature type="region of interest" description="Disordered" evidence="1">
    <location>
        <begin position="403"/>
        <end position="889"/>
    </location>
</feature>
<organism evidence="2 3">
    <name type="scientific">Hortaea werneckii</name>
    <name type="common">Black yeast</name>
    <name type="synonym">Cladosporium werneckii</name>
    <dbReference type="NCBI Taxonomy" id="91943"/>
    <lineage>
        <taxon>Eukaryota</taxon>
        <taxon>Fungi</taxon>
        <taxon>Dikarya</taxon>
        <taxon>Ascomycota</taxon>
        <taxon>Pezizomycotina</taxon>
        <taxon>Dothideomycetes</taxon>
        <taxon>Dothideomycetidae</taxon>
        <taxon>Mycosphaerellales</taxon>
        <taxon>Teratosphaeriaceae</taxon>
        <taxon>Hortaea</taxon>
    </lineage>
</organism>
<feature type="compositionally biased region" description="Basic and acidic residues" evidence="1">
    <location>
        <begin position="333"/>
        <end position="376"/>
    </location>
</feature>
<feature type="compositionally biased region" description="Polar residues" evidence="1">
    <location>
        <begin position="668"/>
        <end position="679"/>
    </location>
</feature>